<evidence type="ECO:0000256" key="10">
    <source>
        <dbReference type="SAM" id="Phobius"/>
    </source>
</evidence>
<keyword evidence="7" id="KW-0833">Ubl conjugation pathway</keyword>
<feature type="domain" description="DUF2921" evidence="12">
    <location>
        <begin position="20"/>
        <end position="124"/>
    </location>
</feature>
<keyword evidence="6 10" id="KW-0812">Transmembrane</keyword>
<gene>
    <name evidence="13" type="primary">ga10146</name>
    <name evidence="13" type="ORF">PR202_ga10146</name>
</gene>
<evidence type="ECO:0000256" key="2">
    <source>
        <dbReference type="ARBA" id="ARBA00004127"/>
    </source>
</evidence>
<sequence>MVYGDRLATNDSFSQHAVVNRQGNDELLNVSYDIRHQVTPTGWVRPTNGSFSFRLVEHRIMAEGVYDPKTGVLCMIGCREFNFSTDCEMLITVQFASQETKALQHGKGTISSLREKADPLFFNKTEIMLYGMYTEDISESISRMDMESIMLAISTTLPCVFTVLQILHAKRNPDASAATSITMLVVMALGYVAPLLVGSDTLFTSRRTRWLPFESYVPYELNQAMMRAPTLITLLLQLRLIQLALSSRKSAPDQSKAETSSSAAERRALWVCLPLYSAGAALTVIVNVVNRRRAEASLTVYVGPGPATLWQDLVSSAGLALDAFLLPQVAMNAFSAGGGVVSRAISPWFYVGGTVVRSMPHVYDVIRRQGYVPSVRPSYVYADPRDDRFGLAWDVAVPCVAGVLAVLLFLQQRRAGAFLPRSRKSGGYEMVSSI</sequence>
<evidence type="ECO:0000256" key="1">
    <source>
        <dbReference type="ARBA" id="ARBA00000900"/>
    </source>
</evidence>
<organism evidence="13 14">
    <name type="scientific">Eleusine coracana subsp. coracana</name>
    <dbReference type="NCBI Taxonomy" id="191504"/>
    <lineage>
        <taxon>Eukaryota</taxon>
        <taxon>Viridiplantae</taxon>
        <taxon>Streptophyta</taxon>
        <taxon>Embryophyta</taxon>
        <taxon>Tracheophyta</taxon>
        <taxon>Spermatophyta</taxon>
        <taxon>Magnoliopsida</taxon>
        <taxon>Liliopsida</taxon>
        <taxon>Poales</taxon>
        <taxon>Poaceae</taxon>
        <taxon>PACMAD clade</taxon>
        <taxon>Chloridoideae</taxon>
        <taxon>Cynodonteae</taxon>
        <taxon>Eleusininae</taxon>
        <taxon>Eleusine</taxon>
    </lineage>
</organism>
<dbReference type="GO" id="GO:0061630">
    <property type="term" value="F:ubiquitin protein ligase activity"/>
    <property type="evidence" value="ECO:0007669"/>
    <property type="project" value="UniProtKB-EC"/>
</dbReference>
<dbReference type="Pfam" id="PF25333">
    <property type="entry name" value="DUF2921_N"/>
    <property type="match status" value="1"/>
</dbReference>
<feature type="transmembrane region" description="Helical" evidence="10">
    <location>
        <begin position="149"/>
        <end position="169"/>
    </location>
</feature>
<dbReference type="Proteomes" id="UP001054889">
    <property type="component" value="Unassembled WGS sequence"/>
</dbReference>
<evidence type="ECO:0000259" key="11">
    <source>
        <dbReference type="Pfam" id="PF11145"/>
    </source>
</evidence>
<comment type="subcellular location">
    <subcellularLocation>
        <location evidence="2">Endomembrane system</location>
        <topology evidence="2">Multi-pass membrane protein</topology>
    </subcellularLocation>
</comment>
<evidence type="ECO:0000313" key="14">
    <source>
        <dbReference type="Proteomes" id="UP001054889"/>
    </source>
</evidence>
<dbReference type="PANTHER" id="PTHR33389:SF35">
    <property type="entry name" value="DUF2921 FAMILY PROTEIN"/>
    <property type="match status" value="1"/>
</dbReference>
<evidence type="ECO:0000256" key="9">
    <source>
        <dbReference type="ARBA" id="ARBA00023136"/>
    </source>
</evidence>
<reference evidence="13" key="1">
    <citation type="journal article" date="2018" name="DNA Res.">
        <title>Multiple hybrid de novo genome assembly of finger millet, an orphan allotetraploid crop.</title>
        <authorList>
            <person name="Hatakeyama M."/>
            <person name="Aluri S."/>
            <person name="Balachadran M.T."/>
            <person name="Sivarajan S.R."/>
            <person name="Patrignani A."/>
            <person name="Gruter S."/>
            <person name="Poveda L."/>
            <person name="Shimizu-Inatsugi R."/>
            <person name="Baeten J."/>
            <person name="Francoijs K.J."/>
            <person name="Nataraja K.N."/>
            <person name="Reddy Y.A.N."/>
            <person name="Phadnis S."/>
            <person name="Ravikumar R.L."/>
            <person name="Schlapbach R."/>
            <person name="Sreeman S.M."/>
            <person name="Shimizu K.K."/>
        </authorList>
    </citation>
    <scope>NUCLEOTIDE SEQUENCE</scope>
</reference>
<keyword evidence="8 10" id="KW-1133">Transmembrane helix</keyword>
<feature type="transmembrane region" description="Helical" evidence="10">
    <location>
        <begin position="268"/>
        <end position="289"/>
    </location>
</feature>
<evidence type="ECO:0000259" key="12">
    <source>
        <dbReference type="Pfam" id="PF25333"/>
    </source>
</evidence>
<dbReference type="InterPro" id="IPR021319">
    <property type="entry name" value="DUF2921"/>
</dbReference>
<accession>A0AAV5C5Y7</accession>
<feature type="domain" description="SWEET-like" evidence="11">
    <location>
        <begin position="137"/>
        <end position="418"/>
    </location>
</feature>
<evidence type="ECO:0000256" key="5">
    <source>
        <dbReference type="ARBA" id="ARBA00022679"/>
    </source>
</evidence>
<dbReference type="EMBL" id="BQKI01000004">
    <property type="protein sequence ID" value="GJM93580.1"/>
    <property type="molecule type" value="Genomic_DNA"/>
</dbReference>
<proteinExistence type="predicted"/>
<comment type="catalytic activity">
    <reaction evidence="1">
        <text>S-ubiquitinyl-[E2 ubiquitin-conjugating enzyme]-L-cysteine + [acceptor protein]-L-lysine = [E2 ubiquitin-conjugating enzyme]-L-cysteine + N(6)-ubiquitinyl-[acceptor protein]-L-lysine.</text>
        <dbReference type="EC" id="2.3.2.27"/>
    </reaction>
</comment>
<dbReference type="PANTHER" id="PTHR33389">
    <property type="entry name" value="FAMILY PROTEIN, PUTATIVE (DUF2921)-RELATED"/>
    <property type="match status" value="1"/>
</dbReference>
<keyword evidence="9 10" id="KW-0472">Membrane</keyword>
<dbReference type="EC" id="2.3.2.27" evidence="4"/>
<comment type="caution">
    <text evidence="13">The sequence shown here is derived from an EMBL/GenBank/DDBJ whole genome shotgun (WGS) entry which is preliminary data.</text>
</comment>
<dbReference type="InterPro" id="IPR057425">
    <property type="entry name" value="DUF2921_N"/>
</dbReference>
<keyword evidence="5" id="KW-0808">Transferase</keyword>
<dbReference type="GO" id="GO:0012505">
    <property type="term" value="C:endomembrane system"/>
    <property type="evidence" value="ECO:0007669"/>
    <property type="project" value="UniProtKB-SubCell"/>
</dbReference>
<name>A0AAV5C5Y7_ELECO</name>
<feature type="transmembrane region" description="Helical" evidence="10">
    <location>
        <begin position="391"/>
        <end position="410"/>
    </location>
</feature>
<reference evidence="13" key="2">
    <citation type="submission" date="2021-12" db="EMBL/GenBank/DDBJ databases">
        <title>Resequencing data analysis of finger millet.</title>
        <authorList>
            <person name="Hatakeyama M."/>
            <person name="Aluri S."/>
            <person name="Balachadran M.T."/>
            <person name="Sivarajan S.R."/>
            <person name="Poveda L."/>
            <person name="Shimizu-Inatsugi R."/>
            <person name="Schlapbach R."/>
            <person name="Sreeman S.M."/>
            <person name="Shimizu K.K."/>
        </authorList>
    </citation>
    <scope>NUCLEOTIDE SEQUENCE</scope>
</reference>
<comment type="pathway">
    <text evidence="3">Protein modification; protein ubiquitination.</text>
</comment>
<evidence type="ECO:0000256" key="4">
    <source>
        <dbReference type="ARBA" id="ARBA00012483"/>
    </source>
</evidence>
<dbReference type="AlphaFoldDB" id="A0AAV5C5Y7"/>
<keyword evidence="14" id="KW-1185">Reference proteome</keyword>
<evidence type="ECO:0000256" key="3">
    <source>
        <dbReference type="ARBA" id="ARBA00004906"/>
    </source>
</evidence>
<evidence type="ECO:0000256" key="7">
    <source>
        <dbReference type="ARBA" id="ARBA00022786"/>
    </source>
</evidence>
<evidence type="ECO:0000256" key="6">
    <source>
        <dbReference type="ARBA" id="ARBA00022692"/>
    </source>
</evidence>
<dbReference type="Pfam" id="PF11145">
    <property type="entry name" value="DUF2921"/>
    <property type="match status" value="1"/>
</dbReference>
<evidence type="ECO:0000313" key="13">
    <source>
        <dbReference type="EMBL" id="GJM93580.1"/>
    </source>
</evidence>
<evidence type="ECO:0000256" key="8">
    <source>
        <dbReference type="ARBA" id="ARBA00022989"/>
    </source>
</evidence>
<protein>
    <recommendedName>
        <fullName evidence="4">RING-type E3 ubiquitin transferase</fullName>
        <ecNumber evidence="4">2.3.2.27</ecNumber>
    </recommendedName>
</protein>
<feature type="transmembrane region" description="Helical" evidence="10">
    <location>
        <begin position="181"/>
        <end position="203"/>
    </location>
</feature>